<organism evidence="4 5">
    <name type="scientific">Wohlfahrtiimonas chitiniclastica</name>
    <dbReference type="NCBI Taxonomy" id="400946"/>
    <lineage>
        <taxon>Bacteria</taxon>
        <taxon>Pseudomonadati</taxon>
        <taxon>Pseudomonadota</taxon>
        <taxon>Gammaproteobacteria</taxon>
        <taxon>Cardiobacteriales</taxon>
        <taxon>Ignatzschineriaceae</taxon>
        <taxon>Wohlfahrtiimonas</taxon>
    </lineage>
</organism>
<evidence type="ECO:0000313" key="5">
    <source>
        <dbReference type="Proteomes" id="UP000680020"/>
    </source>
</evidence>
<evidence type="ECO:0000256" key="1">
    <source>
        <dbReference type="SAM" id="Coils"/>
    </source>
</evidence>
<dbReference type="AlphaFoldDB" id="A0AB35BXJ7"/>
<dbReference type="Gene3D" id="3.40.50.1980">
    <property type="entry name" value="Nitrogenase molybdenum iron protein domain"/>
    <property type="match status" value="2"/>
</dbReference>
<keyword evidence="2" id="KW-0732">Signal</keyword>
<dbReference type="Proteomes" id="UP000680020">
    <property type="component" value="Unassembled WGS sequence"/>
</dbReference>
<dbReference type="PROSITE" id="PS50983">
    <property type="entry name" value="FE_B12_PBP"/>
    <property type="match status" value="1"/>
</dbReference>
<feature type="signal peptide" evidence="2">
    <location>
        <begin position="1"/>
        <end position="19"/>
    </location>
</feature>
<evidence type="ECO:0000259" key="3">
    <source>
        <dbReference type="PROSITE" id="PS50983"/>
    </source>
</evidence>
<dbReference type="PANTHER" id="PTHR30535">
    <property type="entry name" value="VITAMIN B12-BINDING PROTEIN"/>
    <property type="match status" value="1"/>
</dbReference>
<evidence type="ECO:0000256" key="2">
    <source>
        <dbReference type="SAM" id="SignalP"/>
    </source>
</evidence>
<reference evidence="4" key="1">
    <citation type="submission" date="2021-03" db="EMBL/GenBank/DDBJ databases">
        <title>Identification and antibiotic profiling of Wohlfahrtiimonas chitiniclastica, an underestimated human pathogen.</title>
        <authorList>
            <person name="Kopf A."/>
            <person name="Bunk B."/>
            <person name="Coldewey S."/>
            <person name="Gunzer F."/>
            <person name="Riedel T."/>
            <person name="Schroettner P."/>
        </authorList>
    </citation>
    <scope>NUCLEOTIDE SEQUENCE</scope>
    <source>
        <strain evidence="4">DSM 100917</strain>
    </source>
</reference>
<dbReference type="Pfam" id="PF01497">
    <property type="entry name" value="Peripla_BP_2"/>
    <property type="match status" value="1"/>
</dbReference>
<keyword evidence="1" id="KW-0175">Coiled coil</keyword>
<dbReference type="InterPro" id="IPR050902">
    <property type="entry name" value="ABC_Transporter_SBP"/>
</dbReference>
<feature type="chain" id="PRO_5044303896" evidence="2">
    <location>
        <begin position="20"/>
        <end position="284"/>
    </location>
</feature>
<sequence>MTLAAACAAAMLTSSFANERIITTSAYITQVVEALGKAPELVGADTTSRYNDDLKALPDVGYRIALSTEGMLSLKPTWVLWSSDSGPQTTIDQVNGSGVKHLTVKKPVNMAELKTMVSMLGEALDAASQSEVINAELEEKYQALQKAIAARGEKKALFIMNEMGQGKNGSSQNFAGNDTSANALIELLGMNNPFAKQFSAYKAVNVETQIQQGADIVFIGKRYDGKTEVPPIVRLDSAALGWPAPVAPKCVYEVDISHMLVYGIHLYDDALALNGLVNECLGEE</sequence>
<feature type="domain" description="Fe/B12 periplasmic-binding" evidence="3">
    <location>
        <begin position="20"/>
        <end position="284"/>
    </location>
</feature>
<accession>A0AB35BXJ7</accession>
<dbReference type="PANTHER" id="PTHR30535:SF4">
    <property type="entry name" value="HEMIN-BINDING PERIPLASMIC PROTEIN HMUT"/>
    <property type="match status" value="1"/>
</dbReference>
<protein>
    <submittedName>
        <fullName evidence="4">ABC transporter substrate-binding protein</fullName>
    </submittedName>
</protein>
<dbReference type="InterPro" id="IPR002491">
    <property type="entry name" value="ABC_transptr_periplasmic_BD"/>
</dbReference>
<dbReference type="SUPFAM" id="SSF53807">
    <property type="entry name" value="Helical backbone' metal receptor"/>
    <property type="match status" value="1"/>
</dbReference>
<gene>
    <name evidence="4" type="ORF">J7561_03260</name>
</gene>
<name>A0AB35BXJ7_9GAMM</name>
<comment type="caution">
    <text evidence="4">The sequence shown here is derived from an EMBL/GenBank/DDBJ whole genome shotgun (WGS) entry which is preliminary data.</text>
</comment>
<proteinExistence type="predicted"/>
<feature type="coiled-coil region" evidence="1">
    <location>
        <begin position="127"/>
        <end position="154"/>
    </location>
</feature>
<dbReference type="EMBL" id="JAGIBU010000002">
    <property type="protein sequence ID" value="MBS7824221.1"/>
    <property type="molecule type" value="Genomic_DNA"/>
</dbReference>
<evidence type="ECO:0000313" key="4">
    <source>
        <dbReference type="EMBL" id="MBS7824221.1"/>
    </source>
</evidence>